<proteinExistence type="predicted"/>
<keyword evidence="2" id="KW-1133">Transmembrane helix</keyword>
<reference evidence="3" key="3">
    <citation type="submission" date="2006-01" db="EMBL/GenBank/DDBJ databases">
        <authorList>
            <person name="Buell R."/>
        </authorList>
    </citation>
    <scope>NUCLEOTIDE SEQUENCE</scope>
</reference>
<name>Q2QX55_ORYSJ</name>
<accession>Q2QX55</accession>
<protein>
    <submittedName>
        <fullName evidence="3">Expressed protein</fullName>
    </submittedName>
</protein>
<dbReference type="AlphaFoldDB" id="Q2QX55"/>
<keyword evidence="2" id="KW-0812">Transmembrane</keyword>
<evidence type="ECO:0000313" key="3">
    <source>
        <dbReference type="EMBL" id="ABA95923.2"/>
    </source>
</evidence>
<organism evidence="3">
    <name type="scientific">Oryza sativa subsp. japonica</name>
    <name type="common">Rice</name>
    <dbReference type="NCBI Taxonomy" id="39947"/>
    <lineage>
        <taxon>Eukaryota</taxon>
        <taxon>Viridiplantae</taxon>
        <taxon>Streptophyta</taxon>
        <taxon>Embryophyta</taxon>
        <taxon>Tracheophyta</taxon>
        <taxon>Spermatophyta</taxon>
        <taxon>Magnoliopsida</taxon>
        <taxon>Liliopsida</taxon>
        <taxon>Poales</taxon>
        <taxon>Poaceae</taxon>
        <taxon>BOP clade</taxon>
        <taxon>Oryzoideae</taxon>
        <taxon>Oryzeae</taxon>
        <taxon>Oryzinae</taxon>
        <taxon>Oryza</taxon>
        <taxon>Oryza sativa</taxon>
    </lineage>
</organism>
<gene>
    <name evidence="3" type="ordered locus">LOC_Os12g07140</name>
</gene>
<feature type="region of interest" description="Disordered" evidence="1">
    <location>
        <begin position="1"/>
        <end position="29"/>
    </location>
</feature>
<keyword evidence="2" id="KW-0472">Membrane</keyword>
<dbReference type="EMBL" id="DP000011">
    <property type="protein sequence ID" value="ABA95923.2"/>
    <property type="molecule type" value="Genomic_DNA"/>
</dbReference>
<feature type="compositionally biased region" description="Basic and acidic residues" evidence="1">
    <location>
        <begin position="1"/>
        <end position="16"/>
    </location>
</feature>
<feature type="transmembrane region" description="Helical" evidence="2">
    <location>
        <begin position="108"/>
        <end position="129"/>
    </location>
</feature>
<feature type="region of interest" description="Disordered" evidence="1">
    <location>
        <begin position="42"/>
        <end position="69"/>
    </location>
</feature>
<evidence type="ECO:0000256" key="2">
    <source>
        <dbReference type="SAM" id="Phobius"/>
    </source>
</evidence>
<reference evidence="3" key="2">
    <citation type="submission" date="2005-04" db="EMBL/GenBank/DDBJ databases">
        <authorList>
            <person name="Buell C.R."/>
            <person name="Wing R.A."/>
            <person name="McCombie W.A."/>
            <person name="Ouyang S."/>
        </authorList>
    </citation>
    <scope>NUCLEOTIDE SEQUENCE</scope>
</reference>
<evidence type="ECO:0000256" key="1">
    <source>
        <dbReference type="SAM" id="MobiDB-lite"/>
    </source>
</evidence>
<reference evidence="3" key="1">
    <citation type="journal article" date="2005" name="BMC Biol.">
        <title>The sequence of rice chromosomes 11 and 12, rich in disease resistance genes and recent gene duplications.</title>
        <authorList>
            <consortium name="The rice chromosomes 11 and 12 sequencing consortia"/>
        </authorList>
    </citation>
    <scope>NUCLEOTIDE SEQUENCE [LARGE SCALE GENOMIC DNA]</scope>
</reference>
<sequence length="135" mass="14511">MHGGGVRDGEERRRGGVDGGDAPGARDEVHRARGHGWCAGYLRPHHRSHHQHGDQPQGQALLPPSTATRTSHLASPVVSPVSLPEWPLASLVTPESGIRHFAIIHADLLFVIIINFVLLVVSIVNLPIVNLSACD</sequence>